<dbReference type="AlphaFoldDB" id="A0A0M0JPD3"/>
<evidence type="ECO:0000313" key="2">
    <source>
        <dbReference type="EMBL" id="KOO28370.1"/>
    </source>
</evidence>
<accession>A0A0M0JPD3</accession>
<dbReference type="OrthoDB" id="44841at2759"/>
<keyword evidence="3" id="KW-1185">Reference proteome</keyword>
<dbReference type="InterPro" id="IPR001478">
    <property type="entry name" value="PDZ"/>
</dbReference>
<organism evidence="2 3">
    <name type="scientific">Chrysochromulina tobinii</name>
    <dbReference type="NCBI Taxonomy" id="1460289"/>
    <lineage>
        <taxon>Eukaryota</taxon>
        <taxon>Haptista</taxon>
        <taxon>Haptophyta</taxon>
        <taxon>Prymnesiophyceae</taxon>
        <taxon>Prymnesiales</taxon>
        <taxon>Chrysochromulinaceae</taxon>
        <taxon>Chrysochromulina</taxon>
    </lineage>
</organism>
<dbReference type="Proteomes" id="UP000037460">
    <property type="component" value="Unassembled WGS sequence"/>
</dbReference>
<proteinExistence type="predicted"/>
<dbReference type="SUPFAM" id="SSF50156">
    <property type="entry name" value="PDZ domain-like"/>
    <property type="match status" value="1"/>
</dbReference>
<evidence type="ECO:0000259" key="1">
    <source>
        <dbReference type="PROSITE" id="PS50106"/>
    </source>
</evidence>
<evidence type="ECO:0000313" key="3">
    <source>
        <dbReference type="Proteomes" id="UP000037460"/>
    </source>
</evidence>
<dbReference type="PROSITE" id="PS50106">
    <property type="entry name" value="PDZ"/>
    <property type="match status" value="1"/>
</dbReference>
<gene>
    <name evidence="2" type="ORF">Ctob_008694</name>
</gene>
<name>A0A0M0JPD3_9EUKA</name>
<dbReference type="EMBL" id="JWZX01002578">
    <property type="protein sequence ID" value="KOO28370.1"/>
    <property type="molecule type" value="Genomic_DNA"/>
</dbReference>
<dbReference type="Pfam" id="PF00595">
    <property type="entry name" value="PDZ"/>
    <property type="match status" value="1"/>
</dbReference>
<feature type="non-terminal residue" evidence="2">
    <location>
        <position position="126"/>
    </location>
</feature>
<feature type="domain" description="PDZ" evidence="1">
    <location>
        <begin position="46"/>
        <end position="105"/>
    </location>
</feature>
<dbReference type="Gene3D" id="2.30.42.10">
    <property type="match status" value="1"/>
</dbReference>
<dbReference type="SMART" id="SM00228">
    <property type="entry name" value="PDZ"/>
    <property type="match status" value="1"/>
</dbReference>
<dbReference type="InterPro" id="IPR036034">
    <property type="entry name" value="PDZ_sf"/>
</dbReference>
<protein>
    <recommendedName>
        <fullName evidence="1">PDZ domain-containing protein</fullName>
    </recommendedName>
</protein>
<comment type="caution">
    <text evidence="2">The sequence shown here is derived from an EMBL/GenBank/DDBJ whole genome shotgun (WGS) entry which is preliminary data.</text>
</comment>
<reference evidence="3" key="1">
    <citation type="journal article" date="2015" name="PLoS Genet.">
        <title>Genome Sequence and Transcriptome Analyses of Chrysochromulina tobin: Metabolic Tools for Enhanced Algal Fitness in the Prominent Order Prymnesiales (Haptophyceae).</title>
        <authorList>
            <person name="Hovde B.T."/>
            <person name="Deodato C.R."/>
            <person name="Hunsperger H.M."/>
            <person name="Ryken S.A."/>
            <person name="Yost W."/>
            <person name="Jha R.K."/>
            <person name="Patterson J."/>
            <person name="Monnat R.J. Jr."/>
            <person name="Barlow S.B."/>
            <person name="Starkenburg S.R."/>
            <person name="Cattolico R.A."/>
        </authorList>
    </citation>
    <scope>NUCLEOTIDE SEQUENCE</scope>
    <source>
        <strain evidence="3">CCMP291</strain>
    </source>
</reference>
<sequence length="126" mass="13351">MFGSKAKLDTKAAAEKAAEKAKEMGAKFGGFMSSIASKQSTTYDFESGVRMGISLAGHSHSVTVVTEVADGTLAQQKGIKVGMVLLAVNDESVKGISKDGAMEIVMRYANTTRRLTFTNEPLTLAE</sequence>